<comment type="caution">
    <text evidence="2">The sequence shown here is derived from an EMBL/GenBank/DDBJ whole genome shotgun (WGS) entry which is preliminary data.</text>
</comment>
<reference evidence="2" key="1">
    <citation type="submission" date="2023-03" db="EMBL/GenBank/DDBJ databases">
        <title>Massive genome expansion in bonnet fungi (Mycena s.s.) driven by repeated elements and novel gene families across ecological guilds.</title>
        <authorList>
            <consortium name="Lawrence Berkeley National Laboratory"/>
            <person name="Harder C.B."/>
            <person name="Miyauchi S."/>
            <person name="Viragh M."/>
            <person name="Kuo A."/>
            <person name="Thoen E."/>
            <person name="Andreopoulos B."/>
            <person name="Lu D."/>
            <person name="Skrede I."/>
            <person name="Drula E."/>
            <person name="Henrissat B."/>
            <person name="Morin E."/>
            <person name="Kohler A."/>
            <person name="Barry K."/>
            <person name="LaButti K."/>
            <person name="Morin E."/>
            <person name="Salamov A."/>
            <person name="Lipzen A."/>
            <person name="Mereny Z."/>
            <person name="Hegedus B."/>
            <person name="Baldrian P."/>
            <person name="Stursova M."/>
            <person name="Weitz H."/>
            <person name="Taylor A."/>
            <person name="Grigoriev I.V."/>
            <person name="Nagy L.G."/>
            <person name="Martin F."/>
            <person name="Kauserud H."/>
        </authorList>
    </citation>
    <scope>NUCLEOTIDE SEQUENCE</scope>
    <source>
        <strain evidence="2">9144</strain>
    </source>
</reference>
<keyword evidence="3" id="KW-1185">Reference proteome</keyword>
<dbReference type="Proteomes" id="UP001219525">
    <property type="component" value="Unassembled WGS sequence"/>
</dbReference>
<dbReference type="EMBL" id="JARJCW010000102">
    <property type="protein sequence ID" value="KAJ7194001.1"/>
    <property type="molecule type" value="Genomic_DNA"/>
</dbReference>
<feature type="region of interest" description="Disordered" evidence="1">
    <location>
        <begin position="26"/>
        <end position="54"/>
    </location>
</feature>
<gene>
    <name evidence="2" type="ORF">GGX14DRAFT_476736</name>
</gene>
<feature type="compositionally biased region" description="Polar residues" evidence="1">
    <location>
        <begin position="233"/>
        <end position="246"/>
    </location>
</feature>
<accession>A0AAD6Y6W7</accession>
<evidence type="ECO:0000313" key="3">
    <source>
        <dbReference type="Proteomes" id="UP001219525"/>
    </source>
</evidence>
<protein>
    <submittedName>
        <fullName evidence="2">Uncharacterized protein</fullName>
    </submittedName>
</protein>
<organism evidence="2 3">
    <name type="scientific">Mycena pura</name>
    <dbReference type="NCBI Taxonomy" id="153505"/>
    <lineage>
        <taxon>Eukaryota</taxon>
        <taxon>Fungi</taxon>
        <taxon>Dikarya</taxon>
        <taxon>Basidiomycota</taxon>
        <taxon>Agaricomycotina</taxon>
        <taxon>Agaricomycetes</taxon>
        <taxon>Agaricomycetidae</taxon>
        <taxon>Agaricales</taxon>
        <taxon>Marasmiineae</taxon>
        <taxon>Mycenaceae</taxon>
        <taxon>Mycena</taxon>
    </lineage>
</organism>
<evidence type="ECO:0000313" key="2">
    <source>
        <dbReference type="EMBL" id="KAJ7194001.1"/>
    </source>
</evidence>
<feature type="non-terminal residue" evidence="2">
    <location>
        <position position="1"/>
    </location>
</feature>
<feature type="region of interest" description="Disordered" evidence="1">
    <location>
        <begin position="230"/>
        <end position="249"/>
    </location>
</feature>
<proteinExistence type="predicted"/>
<name>A0AAD6Y6W7_9AGAR</name>
<feature type="compositionally biased region" description="Polar residues" evidence="1">
    <location>
        <begin position="40"/>
        <end position="54"/>
    </location>
</feature>
<feature type="non-terminal residue" evidence="2">
    <location>
        <position position="498"/>
    </location>
</feature>
<dbReference type="AlphaFoldDB" id="A0AAD6Y6W7"/>
<evidence type="ECO:0000256" key="1">
    <source>
        <dbReference type="SAM" id="MobiDB-lite"/>
    </source>
</evidence>
<sequence>ILAQKLAEKSGISVMVRPLADSPIARWRRHAQSDEEGHSANVQGAAQGDSNHQSLGVHKRDLIEEDLDDDQEPQDIEQDIQDDDREEHIQGLNESIEESSGHQQSPESGIKISWGKALRLRGGAGALDSDPYKPWKSSLHEFKVHLDIHPAAGLVYNISLYMQLRFTVQSRYQSKENPDLQPQIVSWTNFRALPRETRSIETDRSYSNICFIVTGKEISDPRPLPCPGYLPPQQTRKTTGSTSKESGVSAKYVVPHSGEVTAYSKRGYTESIEHQNDRVTPKCWVNYSPGKRFDDCHVFSDSYNVVYETEDDFSKKALNAKYPMEVEFSMGICVGDTNPNTRDIPPTAFLIRNQTYLWVTNSSLKAGGLGILALTSAYVPDIQTEDGHSFTEKQSVDLTRNILRKTPPQNSDFKTSASILVVPRQTAQKTGKYKAYAQTMRKFLGFRPQEGPKTDLDLYEHMARGWDAGRREWKMPEWPILICNLQGSSTTNTTWDQN</sequence>